<feature type="compositionally biased region" description="Basic and acidic residues" evidence="1">
    <location>
        <begin position="505"/>
        <end position="524"/>
    </location>
</feature>
<feature type="compositionally biased region" description="Basic and acidic residues" evidence="1">
    <location>
        <begin position="644"/>
        <end position="665"/>
    </location>
</feature>
<feature type="compositionally biased region" description="Polar residues" evidence="1">
    <location>
        <begin position="464"/>
        <end position="473"/>
    </location>
</feature>
<feature type="compositionally biased region" description="Basic and acidic residues" evidence="1">
    <location>
        <begin position="593"/>
        <end position="608"/>
    </location>
</feature>
<evidence type="ECO:0000256" key="1">
    <source>
        <dbReference type="SAM" id="MobiDB-lite"/>
    </source>
</evidence>
<evidence type="ECO:0000313" key="2">
    <source>
        <dbReference type="EMBL" id="KAJ7303444.1"/>
    </source>
</evidence>
<feature type="region of interest" description="Disordered" evidence="1">
    <location>
        <begin position="455"/>
        <end position="615"/>
    </location>
</feature>
<proteinExistence type="predicted"/>
<sequence length="778" mass="86083">MEIMTGEAALGDFKRASARTDGAQVWRAHGGVRDRVRDRVHGGKVGKAVAARWDRRRCDARGVWRAGEGKEGEEELEIGEELRLIMRVVGNLPKQPRPQAWRARSTLGTNAHTSDLNNPGYDAPLRLDYPQQDFVPRDVTQGGLTQPPLGGQRYRIQLHQFGWGISMQNMGMQSVHTEPQKTSDEPKVTSARARLSASCSRGATNIRAVGARPEEIQQIPPVKPKNPDRTVNFTNVRRSVKEQQNLRDDEHAHGDGAEGANLRGHLLQMASGVVVLQTQSAEVRVAESMLENEEEHKGERRGGREVVMLQAWLQAVKPRSPSRGLTSQAKPNPRLRAGLGLGLGWPKPKPRAQAAAWRGQNNGTTLVLKCVKLTLHKKKDPELGHYEGRGAQNKIWVRNTLCKMRNRNSLSPNVRQKCYLGKLVASRGLSPSQAKPSPPGRLGLGLEESEAKARGFQARAGASKPSQAVTSLTGRGKEVSRARNDFRVPGQGKGERRGAYIQYVNEKDLGVKGNVRDKRNERARSQTPKTREHAHHAPRTKEARSVVSHAGRSDGKVGIEAGCAESVGERGKQTEDRKDRTESGQNWNSRRKGQGEHVYSQRDLERLRRGTTKAGARAVRARAALGEGREWWVLGGDMVLRGESAQKRETERKKRKGKIEEERKRAGGATEACDDALRQASAPARTRLQDKDKVALKSTRAKKENRESTTRRKSRRTLIGKRPLLLLPHAPSAIPIHPQEHANTSSRPENKENPKSRLMANPLGSQHLKNAVSTSAKG</sequence>
<name>A0AAD7E8X6_9AGAR</name>
<evidence type="ECO:0000313" key="3">
    <source>
        <dbReference type="Proteomes" id="UP001218218"/>
    </source>
</evidence>
<organism evidence="2 3">
    <name type="scientific">Mycena albidolilacea</name>
    <dbReference type="NCBI Taxonomy" id="1033008"/>
    <lineage>
        <taxon>Eukaryota</taxon>
        <taxon>Fungi</taxon>
        <taxon>Dikarya</taxon>
        <taxon>Basidiomycota</taxon>
        <taxon>Agaricomycotina</taxon>
        <taxon>Agaricomycetes</taxon>
        <taxon>Agaricomycetidae</taxon>
        <taxon>Agaricales</taxon>
        <taxon>Marasmiineae</taxon>
        <taxon>Mycenaceae</taxon>
        <taxon>Mycena</taxon>
    </lineage>
</organism>
<keyword evidence="3" id="KW-1185">Reference proteome</keyword>
<comment type="caution">
    <text evidence="2">The sequence shown here is derived from an EMBL/GenBank/DDBJ whole genome shotgun (WGS) entry which is preliminary data.</text>
</comment>
<dbReference type="AlphaFoldDB" id="A0AAD7E8X6"/>
<dbReference type="Proteomes" id="UP001218218">
    <property type="component" value="Unassembled WGS sequence"/>
</dbReference>
<protein>
    <submittedName>
        <fullName evidence="2">Uncharacterized protein</fullName>
    </submittedName>
</protein>
<dbReference type="EMBL" id="JARIHO010000106">
    <property type="protein sequence ID" value="KAJ7303444.1"/>
    <property type="molecule type" value="Genomic_DNA"/>
</dbReference>
<feature type="compositionally biased region" description="Basic and acidic residues" evidence="1">
    <location>
        <begin position="567"/>
        <end position="582"/>
    </location>
</feature>
<gene>
    <name evidence="2" type="ORF">DFH08DRAFT_986499</name>
</gene>
<feature type="compositionally biased region" description="Basic and acidic residues" evidence="1">
    <location>
        <begin position="687"/>
        <end position="710"/>
    </location>
</feature>
<reference evidence="2" key="1">
    <citation type="submission" date="2023-03" db="EMBL/GenBank/DDBJ databases">
        <title>Massive genome expansion in bonnet fungi (Mycena s.s.) driven by repeated elements and novel gene families across ecological guilds.</title>
        <authorList>
            <consortium name="Lawrence Berkeley National Laboratory"/>
            <person name="Harder C.B."/>
            <person name="Miyauchi S."/>
            <person name="Viragh M."/>
            <person name="Kuo A."/>
            <person name="Thoen E."/>
            <person name="Andreopoulos B."/>
            <person name="Lu D."/>
            <person name="Skrede I."/>
            <person name="Drula E."/>
            <person name="Henrissat B."/>
            <person name="Morin E."/>
            <person name="Kohler A."/>
            <person name="Barry K."/>
            <person name="LaButti K."/>
            <person name="Morin E."/>
            <person name="Salamov A."/>
            <person name="Lipzen A."/>
            <person name="Mereny Z."/>
            <person name="Hegedus B."/>
            <person name="Baldrian P."/>
            <person name="Stursova M."/>
            <person name="Weitz H."/>
            <person name="Taylor A."/>
            <person name="Grigoriev I.V."/>
            <person name="Nagy L.G."/>
            <person name="Martin F."/>
            <person name="Kauserud H."/>
        </authorList>
    </citation>
    <scope>NUCLEOTIDE SEQUENCE</scope>
    <source>
        <strain evidence="2">CBHHK002</strain>
    </source>
</reference>
<feature type="compositionally biased region" description="Basic and acidic residues" evidence="1">
    <location>
        <begin position="475"/>
        <end position="486"/>
    </location>
</feature>
<feature type="region of interest" description="Disordered" evidence="1">
    <location>
        <begin position="644"/>
        <end position="778"/>
    </location>
</feature>
<accession>A0AAD7E8X6</accession>
<feature type="compositionally biased region" description="Polar residues" evidence="1">
    <location>
        <begin position="763"/>
        <end position="778"/>
    </location>
</feature>